<organism evidence="1">
    <name type="scientific">Guillardia theta (strain CCMP2712)</name>
    <name type="common">Cryptophyte</name>
    <dbReference type="NCBI Taxonomy" id="905079"/>
    <lineage>
        <taxon>Eukaryota</taxon>
        <taxon>Cryptophyceae</taxon>
        <taxon>Pyrenomonadales</taxon>
        <taxon>Geminigeraceae</taxon>
        <taxon>Guillardia</taxon>
    </lineage>
</organism>
<dbReference type="GeneID" id="17310541"/>
<evidence type="ECO:0000313" key="3">
    <source>
        <dbReference type="Proteomes" id="UP000011087"/>
    </source>
</evidence>
<dbReference type="KEGG" id="gtt:GUITHDRAFT_100692"/>
<dbReference type="Proteomes" id="UP000011087">
    <property type="component" value="Unassembled WGS sequence"/>
</dbReference>
<reference evidence="1 3" key="1">
    <citation type="journal article" date="2012" name="Nature">
        <title>Algal genomes reveal evolutionary mosaicism and the fate of nucleomorphs.</title>
        <authorList>
            <consortium name="DOE Joint Genome Institute"/>
            <person name="Curtis B.A."/>
            <person name="Tanifuji G."/>
            <person name="Burki F."/>
            <person name="Gruber A."/>
            <person name="Irimia M."/>
            <person name="Maruyama S."/>
            <person name="Arias M.C."/>
            <person name="Ball S.G."/>
            <person name="Gile G.H."/>
            <person name="Hirakawa Y."/>
            <person name="Hopkins J.F."/>
            <person name="Kuo A."/>
            <person name="Rensing S.A."/>
            <person name="Schmutz J."/>
            <person name="Symeonidi A."/>
            <person name="Elias M."/>
            <person name="Eveleigh R.J."/>
            <person name="Herman E.K."/>
            <person name="Klute M.J."/>
            <person name="Nakayama T."/>
            <person name="Obornik M."/>
            <person name="Reyes-Prieto A."/>
            <person name="Armbrust E.V."/>
            <person name="Aves S.J."/>
            <person name="Beiko R.G."/>
            <person name="Coutinho P."/>
            <person name="Dacks J.B."/>
            <person name="Durnford D.G."/>
            <person name="Fast N.M."/>
            <person name="Green B.R."/>
            <person name="Grisdale C.J."/>
            <person name="Hempel F."/>
            <person name="Henrissat B."/>
            <person name="Hoppner M.P."/>
            <person name="Ishida K."/>
            <person name="Kim E."/>
            <person name="Koreny L."/>
            <person name="Kroth P.G."/>
            <person name="Liu Y."/>
            <person name="Malik S.B."/>
            <person name="Maier U.G."/>
            <person name="McRose D."/>
            <person name="Mock T."/>
            <person name="Neilson J.A."/>
            <person name="Onodera N.T."/>
            <person name="Poole A.M."/>
            <person name="Pritham E.J."/>
            <person name="Richards T.A."/>
            <person name="Rocap G."/>
            <person name="Roy S.W."/>
            <person name="Sarai C."/>
            <person name="Schaack S."/>
            <person name="Shirato S."/>
            <person name="Slamovits C.H."/>
            <person name="Spencer D.F."/>
            <person name="Suzuki S."/>
            <person name="Worden A.Z."/>
            <person name="Zauner S."/>
            <person name="Barry K."/>
            <person name="Bell C."/>
            <person name="Bharti A.K."/>
            <person name="Crow J.A."/>
            <person name="Grimwood J."/>
            <person name="Kramer R."/>
            <person name="Lindquist E."/>
            <person name="Lucas S."/>
            <person name="Salamov A."/>
            <person name="McFadden G.I."/>
            <person name="Lane C.E."/>
            <person name="Keeling P.J."/>
            <person name="Gray M.W."/>
            <person name="Grigoriev I.V."/>
            <person name="Archibald J.M."/>
        </authorList>
    </citation>
    <scope>NUCLEOTIDE SEQUENCE</scope>
    <source>
        <strain evidence="1 3">CCMP2712</strain>
    </source>
</reference>
<accession>L1JZD4</accession>
<keyword evidence="3" id="KW-1185">Reference proteome</keyword>
<dbReference type="OrthoDB" id="425925at2759"/>
<dbReference type="RefSeq" id="XP_005840702.1">
    <property type="nucleotide sequence ID" value="XM_005840645.1"/>
</dbReference>
<dbReference type="PaxDb" id="55529-EKX53722"/>
<evidence type="ECO:0000313" key="2">
    <source>
        <dbReference type="EnsemblProtists" id="EKX53722"/>
    </source>
</evidence>
<proteinExistence type="predicted"/>
<dbReference type="AlphaFoldDB" id="L1JZD4"/>
<reference evidence="2" key="3">
    <citation type="submission" date="2016-03" db="UniProtKB">
        <authorList>
            <consortium name="EnsemblProtists"/>
        </authorList>
    </citation>
    <scope>IDENTIFICATION</scope>
</reference>
<protein>
    <submittedName>
        <fullName evidence="1 2">Uncharacterized protein</fullName>
    </submittedName>
</protein>
<evidence type="ECO:0000313" key="1">
    <source>
        <dbReference type="EMBL" id="EKX53722.1"/>
    </source>
</evidence>
<reference evidence="3" key="2">
    <citation type="submission" date="2012-11" db="EMBL/GenBank/DDBJ databases">
        <authorList>
            <person name="Kuo A."/>
            <person name="Curtis B.A."/>
            <person name="Tanifuji G."/>
            <person name="Burki F."/>
            <person name="Gruber A."/>
            <person name="Irimia M."/>
            <person name="Maruyama S."/>
            <person name="Arias M.C."/>
            <person name="Ball S.G."/>
            <person name="Gile G.H."/>
            <person name="Hirakawa Y."/>
            <person name="Hopkins J.F."/>
            <person name="Rensing S.A."/>
            <person name="Schmutz J."/>
            <person name="Symeonidi A."/>
            <person name="Elias M."/>
            <person name="Eveleigh R.J."/>
            <person name="Herman E.K."/>
            <person name="Klute M.J."/>
            <person name="Nakayama T."/>
            <person name="Obornik M."/>
            <person name="Reyes-Prieto A."/>
            <person name="Armbrust E.V."/>
            <person name="Aves S.J."/>
            <person name="Beiko R.G."/>
            <person name="Coutinho P."/>
            <person name="Dacks J.B."/>
            <person name="Durnford D.G."/>
            <person name="Fast N.M."/>
            <person name="Green B.R."/>
            <person name="Grisdale C."/>
            <person name="Hempe F."/>
            <person name="Henrissat B."/>
            <person name="Hoppner M.P."/>
            <person name="Ishida K.-I."/>
            <person name="Kim E."/>
            <person name="Koreny L."/>
            <person name="Kroth P.G."/>
            <person name="Liu Y."/>
            <person name="Malik S.-B."/>
            <person name="Maier U.G."/>
            <person name="McRose D."/>
            <person name="Mock T."/>
            <person name="Neilson J.A."/>
            <person name="Onodera N.T."/>
            <person name="Poole A.M."/>
            <person name="Pritham E.J."/>
            <person name="Richards T.A."/>
            <person name="Rocap G."/>
            <person name="Roy S.W."/>
            <person name="Sarai C."/>
            <person name="Schaack S."/>
            <person name="Shirato S."/>
            <person name="Slamovits C.H."/>
            <person name="Spencer D.F."/>
            <person name="Suzuki S."/>
            <person name="Worden A.Z."/>
            <person name="Zauner S."/>
            <person name="Barry K."/>
            <person name="Bell C."/>
            <person name="Bharti A.K."/>
            <person name="Crow J.A."/>
            <person name="Grimwood J."/>
            <person name="Kramer R."/>
            <person name="Lindquist E."/>
            <person name="Lucas S."/>
            <person name="Salamov A."/>
            <person name="McFadden G.I."/>
            <person name="Lane C.E."/>
            <person name="Keeling P.J."/>
            <person name="Gray M.W."/>
            <person name="Grigoriev I.V."/>
            <person name="Archibald J.M."/>
        </authorList>
    </citation>
    <scope>NUCLEOTIDE SEQUENCE</scope>
    <source>
        <strain evidence="3">CCMP2712</strain>
    </source>
</reference>
<dbReference type="EMBL" id="JH992969">
    <property type="protein sequence ID" value="EKX53722.1"/>
    <property type="molecule type" value="Genomic_DNA"/>
</dbReference>
<dbReference type="EnsemblProtists" id="EKX53722">
    <property type="protein sequence ID" value="EKX53722"/>
    <property type="gene ID" value="GUITHDRAFT_100692"/>
</dbReference>
<sequence>MSNGSSFRSHDTLVPLSESLGVPLYSNVSKDDLNGFLELVLSAHCGDTILVAWEHFTIPLLVQALGVPEDPYFSQWPKTCNSLYFQEPRHLEADSSCYDLIWRISLDLRNSSDGPSRTASRVTEFHQGRRRVSAGGRAATVLKI</sequence>
<name>L1JZD4_GUITC</name>
<gene>
    <name evidence="1" type="ORF">GUITHDRAFT_100692</name>
</gene>
<dbReference type="HOGENOM" id="CLU_1800155_0_0_1"/>